<organism evidence="1 2">
    <name type="scientific">Araneus ventricosus</name>
    <name type="common">Orbweaver spider</name>
    <name type="synonym">Epeira ventricosa</name>
    <dbReference type="NCBI Taxonomy" id="182803"/>
    <lineage>
        <taxon>Eukaryota</taxon>
        <taxon>Metazoa</taxon>
        <taxon>Ecdysozoa</taxon>
        <taxon>Arthropoda</taxon>
        <taxon>Chelicerata</taxon>
        <taxon>Arachnida</taxon>
        <taxon>Araneae</taxon>
        <taxon>Araneomorphae</taxon>
        <taxon>Entelegynae</taxon>
        <taxon>Araneoidea</taxon>
        <taxon>Araneidae</taxon>
        <taxon>Araneus</taxon>
    </lineage>
</organism>
<dbReference type="EMBL" id="BGPR01000489">
    <property type="protein sequence ID" value="GBM22934.1"/>
    <property type="molecule type" value="Genomic_DNA"/>
</dbReference>
<keyword evidence="2" id="KW-1185">Reference proteome</keyword>
<evidence type="ECO:0000313" key="1">
    <source>
        <dbReference type="EMBL" id="GBM22934.1"/>
    </source>
</evidence>
<accession>A0A4Y2E4Y3</accession>
<reference evidence="1 2" key="1">
    <citation type="journal article" date="2019" name="Sci. Rep.">
        <title>Orb-weaving spider Araneus ventricosus genome elucidates the spidroin gene catalogue.</title>
        <authorList>
            <person name="Kono N."/>
            <person name="Nakamura H."/>
            <person name="Ohtoshi R."/>
            <person name="Moran D.A.P."/>
            <person name="Shinohara A."/>
            <person name="Yoshida Y."/>
            <person name="Fujiwara M."/>
            <person name="Mori M."/>
            <person name="Tomita M."/>
            <person name="Arakawa K."/>
        </authorList>
    </citation>
    <scope>NUCLEOTIDE SEQUENCE [LARGE SCALE GENOMIC DNA]</scope>
</reference>
<sequence length="83" mass="9572">MMCKSVLRAKHFSARSDKKVSDWFPILKATQRHRECTDEWPPDKLADTRFPYGYSNGGGLDPSFSVSTYLLREKLDRGLVISY</sequence>
<evidence type="ECO:0000313" key="2">
    <source>
        <dbReference type="Proteomes" id="UP000499080"/>
    </source>
</evidence>
<proteinExistence type="predicted"/>
<dbReference type="AlphaFoldDB" id="A0A4Y2E4Y3"/>
<dbReference type="Proteomes" id="UP000499080">
    <property type="component" value="Unassembled WGS sequence"/>
</dbReference>
<name>A0A4Y2E4Y3_ARAVE</name>
<gene>
    <name evidence="1" type="ORF">AVEN_136355_1</name>
</gene>
<comment type="caution">
    <text evidence="1">The sequence shown here is derived from an EMBL/GenBank/DDBJ whole genome shotgun (WGS) entry which is preliminary data.</text>
</comment>
<protein>
    <submittedName>
        <fullName evidence="1">Uncharacterized protein</fullName>
    </submittedName>
</protein>